<dbReference type="EMBL" id="JAUYVT010000002">
    <property type="protein sequence ID" value="MDP2563761.1"/>
    <property type="molecule type" value="Genomic_DNA"/>
</dbReference>
<keyword evidence="2" id="KW-0472">Membrane</keyword>
<keyword evidence="2" id="KW-0812">Transmembrane</keyword>
<proteinExistence type="predicted"/>
<feature type="chain" id="PRO_5047138972" evidence="3">
    <location>
        <begin position="22"/>
        <end position="448"/>
    </location>
</feature>
<comment type="caution">
    <text evidence="4">The sequence shown here is derived from an EMBL/GenBank/DDBJ whole genome shotgun (WGS) entry which is preliminary data.</text>
</comment>
<feature type="compositionally biased region" description="Acidic residues" evidence="1">
    <location>
        <begin position="236"/>
        <end position="246"/>
    </location>
</feature>
<dbReference type="Proteomes" id="UP001177212">
    <property type="component" value="Unassembled WGS sequence"/>
</dbReference>
<keyword evidence="3" id="KW-0732">Signal</keyword>
<feature type="signal peptide" evidence="3">
    <location>
        <begin position="1"/>
        <end position="21"/>
    </location>
</feature>
<gene>
    <name evidence="4" type="ORF">Q8W34_03910</name>
</gene>
<evidence type="ECO:0000256" key="1">
    <source>
        <dbReference type="SAM" id="MobiDB-lite"/>
    </source>
</evidence>
<keyword evidence="5" id="KW-1185">Reference proteome</keyword>
<keyword evidence="2" id="KW-1133">Transmembrane helix</keyword>
<evidence type="ECO:0000313" key="5">
    <source>
        <dbReference type="Proteomes" id="UP001177212"/>
    </source>
</evidence>
<reference evidence="4" key="1">
    <citation type="submission" date="2023-07" db="EMBL/GenBank/DDBJ databases">
        <title>Genome content predicts the carbon catabolic preferences of heterotrophic bacteria.</title>
        <authorList>
            <person name="Gralka M."/>
        </authorList>
    </citation>
    <scope>NUCLEOTIDE SEQUENCE</scope>
    <source>
        <strain evidence="4">4G09</strain>
    </source>
</reference>
<feature type="region of interest" description="Disordered" evidence="1">
    <location>
        <begin position="203"/>
        <end position="248"/>
    </location>
</feature>
<protein>
    <submittedName>
        <fullName evidence="4">Uncharacterized protein</fullName>
    </submittedName>
</protein>
<feature type="compositionally biased region" description="Basic and acidic residues" evidence="1">
    <location>
        <begin position="222"/>
        <end position="235"/>
    </location>
</feature>
<dbReference type="RefSeq" id="WP_305471272.1">
    <property type="nucleotide sequence ID" value="NZ_JAUYVT010000002.1"/>
</dbReference>
<evidence type="ECO:0000256" key="2">
    <source>
        <dbReference type="SAM" id="Phobius"/>
    </source>
</evidence>
<feature type="transmembrane region" description="Helical" evidence="2">
    <location>
        <begin position="422"/>
        <end position="443"/>
    </location>
</feature>
<sequence length="448" mass="47950">MRLLILLLALLSVFFVSNAYALINYDDLRSPKTEFTPCAAASFNGAHLPEHKVCSHNDAKMQSCNLLAATVSASSSSEYEWNAGGTCVTENNSIKFIQEGTRIYSDGETLPTTRTFSIRFANLAGEEIESCPPPAAPLYYNPVTLPDGSMRCAKDYDAFDNCPPPSENDMFTGGTASATTQCFANPDGTQCKISTGEDGSYYLPVSYGSSEPQICQDAPYEPVDKTPEPSDKPAPEETDPTPEIEPIDSMNKVNENLDSMNTNQLESSRSNDELLDRIVAEIQIGNQVIGQIRDQPSTHTGLPFQPTSVAGAGNPIGGGTGGGTGEPCTGDDCGEEPADDFSITGARKTGGLNAIFTVEDTALVTAEIEAKKTELTDYIELIKNESSTILDVDPNISGAYTDHKEIIKGVEVDLGIGRFSNFYQMIAPAIILIASITALFIILGGNKE</sequence>
<evidence type="ECO:0000256" key="3">
    <source>
        <dbReference type="SAM" id="SignalP"/>
    </source>
</evidence>
<accession>A0ABT9FAE9</accession>
<name>A0ABT9FAE9_9GAMM</name>
<evidence type="ECO:0000313" key="4">
    <source>
        <dbReference type="EMBL" id="MDP2563761.1"/>
    </source>
</evidence>
<organism evidence="4 5">
    <name type="scientific">Pseudoalteromonas marina</name>
    <dbReference type="NCBI Taxonomy" id="267375"/>
    <lineage>
        <taxon>Bacteria</taxon>
        <taxon>Pseudomonadati</taxon>
        <taxon>Pseudomonadota</taxon>
        <taxon>Gammaproteobacteria</taxon>
        <taxon>Alteromonadales</taxon>
        <taxon>Pseudoalteromonadaceae</taxon>
        <taxon>Pseudoalteromonas</taxon>
    </lineage>
</organism>